<dbReference type="PANTHER" id="PTHR43156:SF2">
    <property type="entry name" value="STAGE II SPORULATION PROTEIN E"/>
    <property type="match status" value="1"/>
</dbReference>
<gene>
    <name evidence="5" type="primary">rsbU_6</name>
    <name evidence="5" type="ORF">MBHS_03762</name>
</gene>
<keyword evidence="2" id="KW-0175">Coiled coil</keyword>
<dbReference type="InterPro" id="IPR036457">
    <property type="entry name" value="PPM-type-like_dom_sf"/>
</dbReference>
<keyword evidence="6" id="KW-1185">Reference proteome</keyword>
<feature type="transmembrane region" description="Helical" evidence="3">
    <location>
        <begin position="38"/>
        <end position="61"/>
    </location>
</feature>
<dbReference type="SMART" id="SM00331">
    <property type="entry name" value="PP2C_SIG"/>
    <property type="match status" value="1"/>
</dbReference>
<dbReference type="InterPro" id="IPR001932">
    <property type="entry name" value="PPM-type_phosphatase-like_dom"/>
</dbReference>
<dbReference type="PANTHER" id="PTHR43156">
    <property type="entry name" value="STAGE II SPORULATION PROTEIN E-RELATED"/>
    <property type="match status" value="1"/>
</dbReference>
<feature type="transmembrane region" description="Helical" evidence="3">
    <location>
        <begin position="73"/>
        <end position="96"/>
    </location>
</feature>
<protein>
    <submittedName>
        <fullName evidence="5">Phosphoserine phosphatase RsbU</fullName>
        <ecNumber evidence="5">3.1.3.3</ecNumber>
    </submittedName>
</protein>
<keyword evidence="3" id="KW-0472">Membrane</keyword>
<dbReference type="RefSeq" id="WP_103921470.1">
    <property type="nucleotide sequence ID" value="NZ_FMSV02000542.1"/>
</dbReference>
<dbReference type="EMBL" id="FMSV02000542">
    <property type="protein sequence ID" value="SEH07875.1"/>
    <property type="molecule type" value="Genomic_DNA"/>
</dbReference>
<keyword evidence="3" id="KW-1133">Transmembrane helix</keyword>
<dbReference type="Gene3D" id="3.60.40.10">
    <property type="entry name" value="PPM-type phosphatase domain"/>
    <property type="match status" value="1"/>
</dbReference>
<evidence type="ECO:0000256" key="2">
    <source>
        <dbReference type="SAM" id="Coils"/>
    </source>
</evidence>
<proteinExistence type="predicted"/>
<reference evidence="5 6" key="1">
    <citation type="submission" date="2016-10" db="EMBL/GenBank/DDBJ databases">
        <authorList>
            <person name="de Groot N.N."/>
        </authorList>
    </citation>
    <scope>NUCLEOTIDE SEQUENCE [LARGE SCALE GENOMIC DNA]</scope>
    <source>
        <strain evidence="5">MBHS1</strain>
    </source>
</reference>
<name>A0A1H6FFR3_9GAMM</name>
<feature type="domain" description="PPM-type phosphatase" evidence="4">
    <location>
        <begin position="180"/>
        <end position="401"/>
    </location>
</feature>
<accession>A0A1H6FFR3</accession>
<organism evidence="5 6">
    <name type="scientific">Candidatus Venteria ishoeyi</name>
    <dbReference type="NCBI Taxonomy" id="1899563"/>
    <lineage>
        <taxon>Bacteria</taxon>
        <taxon>Pseudomonadati</taxon>
        <taxon>Pseudomonadota</taxon>
        <taxon>Gammaproteobacteria</taxon>
        <taxon>Thiotrichales</taxon>
        <taxon>Thiotrichaceae</taxon>
        <taxon>Venteria</taxon>
    </lineage>
</organism>
<sequence length="402" mass="45180">MDRKQIIQLYIKYLLVSFLIAISIFSVQLILNNPQFDMYFSTLLSIAAILTALISCTIVVFRRLYLPAIVSIYIKYTVLSLLIVESFFSIQVIFVLKEFKPQFALVPTLLGLIIGLLVSTVVMFKQQLQKQHTDLGDANNEIHRLNKQLKADNVRMGSELAVTQQLQQMLLPKAHELEKIKELDITGFMEPTDEVGGDYYDVLQHENGPIKIGIGDVTGHGLESGVLMVMVQMAVRTLLTNKVSDPTDFLNLLNQAIFKNVQRMNSDKNLTLSLIDYEAGILHLTGQHEDVLVVRKNGEVERIDTTDLGFMVGLEPDISKWVAHSKIELTSGDGVVLYTDGITEARNSEGRQYGVDALCKVVSKHWQEASCHIVDKVIDDLKSYIGDCKVHDDITLLVCKQR</sequence>
<keyword evidence="3" id="KW-0812">Transmembrane</keyword>
<keyword evidence="1 5" id="KW-0378">Hydrolase</keyword>
<evidence type="ECO:0000256" key="1">
    <source>
        <dbReference type="ARBA" id="ARBA00022801"/>
    </source>
</evidence>
<dbReference type="EC" id="3.1.3.3" evidence="5"/>
<evidence type="ECO:0000313" key="6">
    <source>
        <dbReference type="Proteomes" id="UP000236724"/>
    </source>
</evidence>
<dbReference type="InterPro" id="IPR052016">
    <property type="entry name" value="Bact_Sigma-Reg"/>
</dbReference>
<dbReference type="OrthoDB" id="9802500at2"/>
<feature type="transmembrane region" description="Helical" evidence="3">
    <location>
        <begin position="12"/>
        <end position="32"/>
    </location>
</feature>
<feature type="coiled-coil region" evidence="2">
    <location>
        <begin position="128"/>
        <end position="155"/>
    </location>
</feature>
<dbReference type="Pfam" id="PF07228">
    <property type="entry name" value="SpoIIE"/>
    <property type="match status" value="1"/>
</dbReference>
<dbReference type="Proteomes" id="UP000236724">
    <property type="component" value="Unassembled WGS sequence"/>
</dbReference>
<evidence type="ECO:0000313" key="5">
    <source>
        <dbReference type="EMBL" id="SEH07875.1"/>
    </source>
</evidence>
<evidence type="ECO:0000259" key="4">
    <source>
        <dbReference type="SMART" id="SM00331"/>
    </source>
</evidence>
<dbReference type="SUPFAM" id="SSF81606">
    <property type="entry name" value="PP2C-like"/>
    <property type="match status" value="1"/>
</dbReference>
<evidence type="ECO:0000256" key="3">
    <source>
        <dbReference type="SAM" id="Phobius"/>
    </source>
</evidence>
<dbReference type="AlphaFoldDB" id="A0A1H6FFR3"/>
<dbReference type="GO" id="GO:0016791">
    <property type="term" value="F:phosphatase activity"/>
    <property type="evidence" value="ECO:0007669"/>
    <property type="project" value="TreeGrafter"/>
</dbReference>
<feature type="transmembrane region" description="Helical" evidence="3">
    <location>
        <begin position="102"/>
        <end position="124"/>
    </location>
</feature>